<keyword evidence="3" id="KW-0812">Transmembrane</keyword>
<name>A0A5N6RLV0_9ROSI</name>
<dbReference type="EMBL" id="CM017327">
    <property type="protein sequence ID" value="KAE8100381.1"/>
    <property type="molecule type" value="Genomic_DNA"/>
</dbReference>
<feature type="region of interest" description="Disordered" evidence="2">
    <location>
        <begin position="217"/>
        <end position="249"/>
    </location>
</feature>
<organism evidence="4 5">
    <name type="scientific">Carpinus fangiana</name>
    <dbReference type="NCBI Taxonomy" id="176857"/>
    <lineage>
        <taxon>Eukaryota</taxon>
        <taxon>Viridiplantae</taxon>
        <taxon>Streptophyta</taxon>
        <taxon>Embryophyta</taxon>
        <taxon>Tracheophyta</taxon>
        <taxon>Spermatophyta</taxon>
        <taxon>Magnoliopsida</taxon>
        <taxon>eudicotyledons</taxon>
        <taxon>Gunneridae</taxon>
        <taxon>Pentapetalae</taxon>
        <taxon>rosids</taxon>
        <taxon>fabids</taxon>
        <taxon>Fagales</taxon>
        <taxon>Betulaceae</taxon>
        <taxon>Carpinus</taxon>
    </lineage>
</organism>
<feature type="compositionally biased region" description="Low complexity" evidence="2">
    <location>
        <begin position="222"/>
        <end position="232"/>
    </location>
</feature>
<accession>A0A5N6RLV0</accession>
<gene>
    <name evidence="4" type="ORF">FH972_018288</name>
</gene>
<dbReference type="Proteomes" id="UP000327013">
    <property type="component" value="Chromosome 7"/>
</dbReference>
<keyword evidence="3" id="KW-0472">Membrane</keyword>
<keyword evidence="5" id="KW-1185">Reference proteome</keyword>
<evidence type="ECO:0000256" key="2">
    <source>
        <dbReference type="SAM" id="MobiDB-lite"/>
    </source>
</evidence>
<proteinExistence type="predicted"/>
<feature type="region of interest" description="Disordered" evidence="2">
    <location>
        <begin position="1"/>
        <end position="21"/>
    </location>
</feature>
<evidence type="ECO:0000313" key="4">
    <source>
        <dbReference type="EMBL" id="KAE8100381.1"/>
    </source>
</evidence>
<sequence>MCHCQPSEGSPPQSEYSPQRTGNGVEHLQVRWETGLATLEEQITSIEARVEKLKASVLQLRREMLILMHFVDCRVFMHKMRTKLLYQMHSPKSKRCQLADIPILIAGSRFSVIGFSYCGKLVGVCLDLTYSDSFSLPIFSLVYLIVVGLLLTVVLVVLALFCYISKRWGVRNKEKLKGFDFNPKTPKEGSCDSSSESAPLYGDDEIEILSPTQPPYPSQLCNTTQPPNSTQPTKEKGKKRAATSMQSKGKKRAVPKLIYELSHISNDMELKSSASSEIPESSIRDVMERVCTLDGVEKSSNLYLKAAHIFQKREKREMFVVIEEPHLQLMFLREEVRLLGGHHFST</sequence>
<reference evidence="4 5" key="1">
    <citation type="submission" date="2019-06" db="EMBL/GenBank/DDBJ databases">
        <title>A chromosomal-level reference genome of Carpinus fangiana (Coryloideae, Betulaceae).</title>
        <authorList>
            <person name="Yang X."/>
            <person name="Wang Z."/>
            <person name="Zhang L."/>
            <person name="Hao G."/>
            <person name="Liu J."/>
            <person name="Yang Y."/>
        </authorList>
    </citation>
    <scope>NUCLEOTIDE SEQUENCE [LARGE SCALE GENOMIC DNA]</scope>
    <source>
        <strain evidence="4">Cfa_2016G</strain>
        <tissue evidence="4">Leaf</tissue>
    </source>
</reference>
<evidence type="ECO:0000256" key="3">
    <source>
        <dbReference type="SAM" id="Phobius"/>
    </source>
</evidence>
<evidence type="ECO:0000256" key="1">
    <source>
        <dbReference type="SAM" id="Coils"/>
    </source>
</evidence>
<evidence type="ECO:0000313" key="5">
    <source>
        <dbReference type="Proteomes" id="UP000327013"/>
    </source>
</evidence>
<dbReference type="AlphaFoldDB" id="A0A5N6RLV0"/>
<feature type="transmembrane region" description="Helical" evidence="3">
    <location>
        <begin position="137"/>
        <end position="164"/>
    </location>
</feature>
<feature type="coiled-coil region" evidence="1">
    <location>
        <begin position="36"/>
        <end position="63"/>
    </location>
</feature>
<dbReference type="OrthoDB" id="4955136at2759"/>
<protein>
    <submittedName>
        <fullName evidence="4">Uncharacterized protein</fullName>
    </submittedName>
</protein>
<feature type="compositionally biased region" description="Polar residues" evidence="2">
    <location>
        <begin position="7"/>
        <end position="21"/>
    </location>
</feature>
<feature type="transmembrane region" description="Helical" evidence="3">
    <location>
        <begin position="98"/>
        <end position="117"/>
    </location>
</feature>
<keyword evidence="1" id="KW-0175">Coiled coil</keyword>
<keyword evidence="3" id="KW-1133">Transmembrane helix</keyword>